<dbReference type="Proteomes" id="UP000094336">
    <property type="component" value="Unassembled WGS sequence"/>
</dbReference>
<dbReference type="EMBL" id="KV454427">
    <property type="protein sequence ID" value="ODQ81609.1"/>
    <property type="molecule type" value="Genomic_DNA"/>
</dbReference>
<dbReference type="PANTHER" id="PTHR45639">
    <property type="entry name" value="HSC70CB, ISOFORM G-RELATED"/>
    <property type="match status" value="1"/>
</dbReference>
<evidence type="ECO:0000256" key="4">
    <source>
        <dbReference type="ARBA" id="ARBA00022840"/>
    </source>
</evidence>
<keyword evidence="2 7" id="KW-0732">Signal</keyword>
<feature type="chain" id="PRO_5009134410" description="Actin-like ATPase domain-containing protein" evidence="7">
    <location>
        <begin position="19"/>
        <end position="926"/>
    </location>
</feature>
<evidence type="ECO:0000313" key="8">
    <source>
        <dbReference type="EMBL" id="ODQ81609.1"/>
    </source>
</evidence>
<dbReference type="GO" id="GO:0030968">
    <property type="term" value="P:endoplasmic reticulum unfolded protein response"/>
    <property type="evidence" value="ECO:0007669"/>
    <property type="project" value="TreeGrafter"/>
</dbReference>
<evidence type="ECO:0008006" key="10">
    <source>
        <dbReference type="Google" id="ProtNLM"/>
    </source>
</evidence>
<dbReference type="GO" id="GO:0034663">
    <property type="term" value="C:endoplasmic reticulum chaperone complex"/>
    <property type="evidence" value="ECO:0007669"/>
    <property type="project" value="TreeGrafter"/>
</dbReference>
<protein>
    <recommendedName>
        <fullName evidence="10">Actin-like ATPase domain-containing protein</fullName>
    </recommendedName>
</protein>
<gene>
    <name evidence="8" type="ORF">BABINDRAFT_159878</name>
</gene>
<dbReference type="SUPFAM" id="SSF53067">
    <property type="entry name" value="Actin-like ATPase domain"/>
    <property type="match status" value="2"/>
</dbReference>
<dbReference type="GO" id="GO:0140662">
    <property type="term" value="F:ATP-dependent protein folding chaperone"/>
    <property type="evidence" value="ECO:0007669"/>
    <property type="project" value="InterPro"/>
</dbReference>
<dbReference type="InterPro" id="IPR043129">
    <property type="entry name" value="ATPase_NBD"/>
</dbReference>
<proteinExistence type="predicted"/>
<evidence type="ECO:0000256" key="5">
    <source>
        <dbReference type="ARBA" id="ARBA00023186"/>
    </source>
</evidence>
<dbReference type="Gene3D" id="1.20.1270.10">
    <property type="match status" value="1"/>
</dbReference>
<accession>A0A1E3QVC9</accession>
<dbReference type="GO" id="GO:0005524">
    <property type="term" value="F:ATP binding"/>
    <property type="evidence" value="ECO:0007669"/>
    <property type="project" value="UniProtKB-KW"/>
</dbReference>
<dbReference type="SUPFAM" id="SSF100934">
    <property type="entry name" value="Heat shock protein 70kD (HSP70), C-terminal subdomain"/>
    <property type="match status" value="1"/>
</dbReference>
<keyword evidence="5" id="KW-0143">Chaperone</keyword>
<evidence type="ECO:0000256" key="2">
    <source>
        <dbReference type="ARBA" id="ARBA00022729"/>
    </source>
</evidence>
<dbReference type="GO" id="GO:0005788">
    <property type="term" value="C:endoplasmic reticulum lumen"/>
    <property type="evidence" value="ECO:0007669"/>
    <property type="project" value="UniProtKB-SubCell"/>
</dbReference>
<dbReference type="PROSITE" id="PS01036">
    <property type="entry name" value="HSP70_3"/>
    <property type="match status" value="1"/>
</dbReference>
<dbReference type="Gene3D" id="3.30.420.40">
    <property type="match status" value="2"/>
</dbReference>
<dbReference type="InterPro" id="IPR018181">
    <property type="entry name" value="Heat_shock_70_CS"/>
</dbReference>
<dbReference type="OrthoDB" id="10262720at2759"/>
<evidence type="ECO:0000256" key="7">
    <source>
        <dbReference type="SAM" id="SignalP"/>
    </source>
</evidence>
<comment type="subcellular location">
    <subcellularLocation>
        <location evidence="1">Endoplasmic reticulum lumen</location>
    </subcellularLocation>
</comment>
<evidence type="ECO:0000313" key="9">
    <source>
        <dbReference type="Proteomes" id="UP000094336"/>
    </source>
</evidence>
<dbReference type="PRINTS" id="PR00301">
    <property type="entry name" value="HEATSHOCK70"/>
</dbReference>
<evidence type="ECO:0000256" key="3">
    <source>
        <dbReference type="ARBA" id="ARBA00022741"/>
    </source>
</evidence>
<name>A0A1E3QVC9_9ASCO</name>
<feature type="compositionally biased region" description="Basic and acidic residues" evidence="6">
    <location>
        <begin position="843"/>
        <end position="878"/>
    </location>
</feature>
<sequence length="926" mass="101067">MQFTTLVQIFMALSPALAALVGVDFGQEFTKSALVAPGINFEILLSADSKRKEVSGLALKTIGKDEIERLYGSDAVTICTRFPNACALHLKSIMGRSLDDASAVAYAQTHFGTILKESKNNRNTIALNINKQDYLAEELLAMSLADIKARALKEIAAAHIGAQTADDFAITVPGFFTQSQRAALLDAALVAGLRVAGLVDDGVAIAVHYASSRVFTEEKEYHIIYDMGAGSTKATLVSFVQNGTATTVEVEGYGFDATLGGHLFTESVYEVLKAKFLATNHKIKTKTFLADARAQARLWQAADKAKSILSANTEAKVAVESLYDDLDFKSVITRAEFEEYNAAGMRRITSPLLHALQGSTVTLKDVKSVILAGGSTRVPFVQAHLAMLAGEDLLARNVNADEAAVMGATLRGVQLSGMYRSKNIVVIEPSLDEYDLKYTADGKATEVAVFPRGSTVGNTTTVELVGIADKPFTLDMYENGHLLALHEFKDIKKDIKAVVDGCASAADVTVFATLSLDPSRIYDLVKVEARCTKMAETETETTETTDTKTKPKVRGKATRTLLGVTKYPNVRPMGTASKFTSSDKLRELVRKDRQRVELAIVRNDLESLLYSLRSLFDEDDIVNNFAPGRLEIIASKVAGELEWLEYDSDGAKLAEFKTKLAEYQALKSEMLLFAQIKDASLAKADFVELLSEGKNKTWNLQDYVMDLLDESLEWEGKFTKLGLDFSKESAKVNVEFPFKNNEMDDAMKHYLAEFSRINGLMDGSAVGVDETAFDDMTDGEKFLLKLSLEKMLDKIDGISASLTAVSSKRNKLLQARLARAIKKQKREEAAALEAETEAEAVVEAEHADSGDKVEGTAETKADTKTEKGKTEKGKVGKDKIRKGTSGKGKAVDAEAEKTKKLLDDFLAQMEADNAEKARQATEHDEL</sequence>
<dbReference type="STRING" id="984486.A0A1E3QVC9"/>
<dbReference type="InterPro" id="IPR029048">
    <property type="entry name" value="HSP70_C_sf"/>
</dbReference>
<dbReference type="CDD" id="cd10230">
    <property type="entry name" value="ASKHA_NBD_HSP70_HYOU1"/>
    <property type="match status" value="1"/>
</dbReference>
<keyword evidence="9" id="KW-1185">Reference proteome</keyword>
<keyword evidence="4" id="KW-0067">ATP-binding</keyword>
<dbReference type="PANTHER" id="PTHR45639:SF3">
    <property type="entry name" value="HYPOXIA UP-REGULATED PROTEIN 1"/>
    <property type="match status" value="1"/>
</dbReference>
<dbReference type="GeneID" id="30145788"/>
<organism evidence="8 9">
    <name type="scientific">Babjeviella inositovora NRRL Y-12698</name>
    <dbReference type="NCBI Taxonomy" id="984486"/>
    <lineage>
        <taxon>Eukaryota</taxon>
        <taxon>Fungi</taxon>
        <taxon>Dikarya</taxon>
        <taxon>Ascomycota</taxon>
        <taxon>Saccharomycotina</taxon>
        <taxon>Pichiomycetes</taxon>
        <taxon>Serinales incertae sedis</taxon>
        <taxon>Babjeviella</taxon>
    </lineage>
</organism>
<dbReference type="RefSeq" id="XP_018986937.1">
    <property type="nucleotide sequence ID" value="XM_019127935.1"/>
</dbReference>
<dbReference type="Pfam" id="PF00012">
    <property type="entry name" value="HSP70"/>
    <property type="match status" value="1"/>
</dbReference>
<feature type="region of interest" description="Disordered" evidence="6">
    <location>
        <begin position="832"/>
        <end position="895"/>
    </location>
</feature>
<evidence type="ECO:0000256" key="6">
    <source>
        <dbReference type="SAM" id="MobiDB-lite"/>
    </source>
</evidence>
<feature type="signal peptide" evidence="7">
    <location>
        <begin position="1"/>
        <end position="18"/>
    </location>
</feature>
<dbReference type="Gene3D" id="3.30.30.30">
    <property type="match status" value="1"/>
</dbReference>
<evidence type="ECO:0000256" key="1">
    <source>
        <dbReference type="ARBA" id="ARBA00004319"/>
    </source>
</evidence>
<dbReference type="Gene3D" id="3.90.640.10">
    <property type="entry name" value="Actin, Chain A, domain 4"/>
    <property type="match status" value="1"/>
</dbReference>
<dbReference type="AlphaFoldDB" id="A0A1E3QVC9"/>
<dbReference type="InterPro" id="IPR013126">
    <property type="entry name" value="Hsp_70_fam"/>
</dbReference>
<reference evidence="9" key="1">
    <citation type="submission" date="2016-05" db="EMBL/GenBank/DDBJ databases">
        <title>Comparative genomics of biotechnologically important yeasts.</title>
        <authorList>
            <consortium name="DOE Joint Genome Institute"/>
            <person name="Riley R."/>
            <person name="Haridas S."/>
            <person name="Wolfe K.H."/>
            <person name="Lopes M.R."/>
            <person name="Hittinger C.T."/>
            <person name="Goker M."/>
            <person name="Salamov A."/>
            <person name="Wisecaver J."/>
            <person name="Long T.M."/>
            <person name="Aerts A.L."/>
            <person name="Barry K."/>
            <person name="Choi C."/>
            <person name="Clum A."/>
            <person name="Coughlan A.Y."/>
            <person name="Deshpande S."/>
            <person name="Douglass A.P."/>
            <person name="Hanson S.J."/>
            <person name="Klenk H.-P."/>
            <person name="Labutti K."/>
            <person name="Lapidus A."/>
            <person name="Lindquist E."/>
            <person name="Lipzen A."/>
            <person name="Meier-Kolthoff J.P."/>
            <person name="Ohm R.A."/>
            <person name="Otillar R.P."/>
            <person name="Pangilinan J."/>
            <person name="Peng Y."/>
            <person name="Rokas A."/>
            <person name="Rosa C.A."/>
            <person name="Scheuner C."/>
            <person name="Sibirny A.A."/>
            <person name="Slot J.C."/>
            <person name="Stielow J.B."/>
            <person name="Sun H."/>
            <person name="Kurtzman C.P."/>
            <person name="Blackwell M."/>
            <person name="Grigoriev I.V."/>
            <person name="Jeffries T.W."/>
        </authorList>
    </citation>
    <scope>NUCLEOTIDE SEQUENCE [LARGE SCALE GENOMIC DNA]</scope>
    <source>
        <strain evidence="9">NRRL Y-12698</strain>
    </source>
</reference>
<keyword evidence="3" id="KW-0547">Nucleotide-binding</keyword>